<dbReference type="Proteomes" id="UP001242841">
    <property type="component" value="Segment"/>
</dbReference>
<accession>A0AAF0GPD0</accession>
<sequence length="161" mass="17425">MTAKDVSPVRYVPPRQMMGVSDTSINREIEVVDADPKYSSVPGSVDYSEIADVPSIHQAVSRPMPSNPVLDELVRRQDEALAAESHAPAPVTVEMGASTPLVEDLRPSRTPAQIAAAEKLAQTNRERAAKKRDAKAAKEAEVTPQPEKPAPAVTEETEEIF</sequence>
<reference evidence="2" key="1">
    <citation type="submission" date="2023-03" db="EMBL/GenBank/DDBJ databases">
        <authorList>
            <person name="Aguilar E."/>
            <person name="Antigua R."/>
            <person name="Antonino C."/>
            <person name="Bisram R."/>
            <person name="Chen J."/>
            <person name="Davilmar B."/>
            <person name="Del R.K."/>
            <person name="Germosen J."/>
            <person name="Hernandez J."/>
            <person name="Kelloggs L."/>
            <person name="Lema C."/>
            <person name="Li J."/>
            <person name="Melendez A."/>
            <person name="Mohammed I."/>
            <person name="Ryan A."/>
            <person name="Singh S."/>
            <person name="Tariq H."/>
            <person name="Golebiewska U.P."/>
            <person name="Russell D.A."/>
            <person name="Jacobs-Sera D."/>
            <person name="Hatfull G.F."/>
        </authorList>
    </citation>
    <scope>NUCLEOTIDE SEQUENCE</scope>
</reference>
<evidence type="ECO:0000313" key="3">
    <source>
        <dbReference type="Proteomes" id="UP001242841"/>
    </source>
</evidence>
<evidence type="ECO:0000256" key="1">
    <source>
        <dbReference type="SAM" id="MobiDB-lite"/>
    </source>
</evidence>
<organism evidence="2 3">
    <name type="scientific">Rhodococcus phage Trogglehumper</name>
    <dbReference type="NCBI Taxonomy" id="3038381"/>
    <lineage>
        <taxon>Viruses</taxon>
        <taxon>Duplodnaviria</taxon>
        <taxon>Heunggongvirae</taxon>
        <taxon>Uroviricota</taxon>
        <taxon>Caudoviricetes</taxon>
        <taxon>Caudoviricetes incertae sedis</taxon>
        <taxon>Trogglehumpervirus</taxon>
        <taxon>Trogglehumpervirus trogglehumper</taxon>
    </lineage>
</organism>
<gene>
    <name evidence="2" type="primary">65</name>
    <name evidence="2" type="ORF">SEA_TROGGLEHUMPER_65</name>
</gene>
<keyword evidence="3" id="KW-1185">Reference proteome</keyword>
<protein>
    <submittedName>
        <fullName evidence="2">Uncharacterized protein</fullName>
    </submittedName>
</protein>
<evidence type="ECO:0000313" key="2">
    <source>
        <dbReference type="EMBL" id="WGH21947.1"/>
    </source>
</evidence>
<proteinExistence type="predicted"/>
<feature type="region of interest" description="Disordered" evidence="1">
    <location>
        <begin position="80"/>
        <end position="99"/>
    </location>
</feature>
<feature type="region of interest" description="Disordered" evidence="1">
    <location>
        <begin position="119"/>
        <end position="161"/>
    </location>
</feature>
<dbReference type="EMBL" id="OQ709222">
    <property type="protein sequence ID" value="WGH21947.1"/>
    <property type="molecule type" value="Genomic_DNA"/>
</dbReference>
<name>A0AAF0GPD0_9CAUD</name>